<dbReference type="AlphaFoldDB" id="A0A1I7YS41"/>
<name>A0A1I7YS41_9BILA</name>
<evidence type="ECO:0000313" key="2">
    <source>
        <dbReference type="WBParaSite" id="L893_g18929.t1"/>
    </source>
</evidence>
<sequence>MGMFLISTSPIDKTSNTRKVRMHRTSAYSRVKWGGPSEKEVEATVLRDVRRMFMSYSYFEEILLLNHQSCPRLHVHGPQDSILSQ</sequence>
<organism evidence="1 2">
    <name type="scientific">Steinernema glaseri</name>
    <dbReference type="NCBI Taxonomy" id="37863"/>
    <lineage>
        <taxon>Eukaryota</taxon>
        <taxon>Metazoa</taxon>
        <taxon>Ecdysozoa</taxon>
        <taxon>Nematoda</taxon>
        <taxon>Chromadorea</taxon>
        <taxon>Rhabditida</taxon>
        <taxon>Tylenchina</taxon>
        <taxon>Panagrolaimomorpha</taxon>
        <taxon>Strongyloidoidea</taxon>
        <taxon>Steinernematidae</taxon>
        <taxon>Steinernema</taxon>
    </lineage>
</organism>
<protein>
    <submittedName>
        <fullName evidence="2">Ovule protein</fullName>
    </submittedName>
</protein>
<dbReference type="Proteomes" id="UP000095287">
    <property type="component" value="Unplaced"/>
</dbReference>
<keyword evidence="1" id="KW-1185">Reference proteome</keyword>
<accession>A0A1I7YS41</accession>
<reference evidence="2" key="1">
    <citation type="submission" date="2016-11" db="UniProtKB">
        <authorList>
            <consortium name="WormBaseParasite"/>
        </authorList>
    </citation>
    <scope>IDENTIFICATION</scope>
</reference>
<dbReference type="WBParaSite" id="L893_g18929.t1">
    <property type="protein sequence ID" value="L893_g18929.t1"/>
    <property type="gene ID" value="L893_g18929"/>
</dbReference>
<evidence type="ECO:0000313" key="1">
    <source>
        <dbReference type="Proteomes" id="UP000095287"/>
    </source>
</evidence>
<proteinExistence type="predicted"/>